<reference evidence="1" key="1">
    <citation type="submission" date="2019-12" db="EMBL/GenBank/DDBJ databases">
        <title>Genome sequencing and annotation of Brassica cretica.</title>
        <authorList>
            <person name="Studholme D.J."/>
            <person name="Sarris P."/>
        </authorList>
    </citation>
    <scope>NUCLEOTIDE SEQUENCE</scope>
    <source>
        <strain evidence="1">PFS-109/04</strain>
        <tissue evidence="1">Leaf</tissue>
    </source>
</reference>
<dbReference type="Proteomes" id="UP000712600">
    <property type="component" value="Unassembled WGS sequence"/>
</dbReference>
<name>A0A8S9S6C5_BRACR</name>
<dbReference type="EMBL" id="QGKX02000088">
    <property type="protein sequence ID" value="KAF3588256.1"/>
    <property type="molecule type" value="Genomic_DNA"/>
</dbReference>
<dbReference type="AlphaFoldDB" id="A0A8S9S6C5"/>
<accession>A0A8S9S6C5</accession>
<sequence>MFSFSKGNNCTGNQLCKSEATIDTQPAASIDTTSITEQLKAMTLEAAHPPRSPALRFNELTPDEYRVYRDQCGDVKTNDGRILNVSNVRQNRRRPYPQHLVTIDMLEDMIA</sequence>
<evidence type="ECO:0000313" key="1">
    <source>
        <dbReference type="EMBL" id="KAF3588256.1"/>
    </source>
</evidence>
<gene>
    <name evidence="1" type="ORF">F2Q69_00029213</name>
</gene>
<organism evidence="1 2">
    <name type="scientific">Brassica cretica</name>
    <name type="common">Mustard</name>
    <dbReference type="NCBI Taxonomy" id="69181"/>
    <lineage>
        <taxon>Eukaryota</taxon>
        <taxon>Viridiplantae</taxon>
        <taxon>Streptophyta</taxon>
        <taxon>Embryophyta</taxon>
        <taxon>Tracheophyta</taxon>
        <taxon>Spermatophyta</taxon>
        <taxon>Magnoliopsida</taxon>
        <taxon>eudicotyledons</taxon>
        <taxon>Gunneridae</taxon>
        <taxon>Pentapetalae</taxon>
        <taxon>rosids</taxon>
        <taxon>malvids</taxon>
        <taxon>Brassicales</taxon>
        <taxon>Brassicaceae</taxon>
        <taxon>Brassiceae</taxon>
        <taxon>Brassica</taxon>
    </lineage>
</organism>
<comment type="caution">
    <text evidence="1">The sequence shown here is derived from an EMBL/GenBank/DDBJ whole genome shotgun (WGS) entry which is preliminary data.</text>
</comment>
<protein>
    <submittedName>
        <fullName evidence="1">Uncharacterized protein</fullName>
    </submittedName>
</protein>
<proteinExistence type="predicted"/>
<evidence type="ECO:0000313" key="2">
    <source>
        <dbReference type="Proteomes" id="UP000712600"/>
    </source>
</evidence>